<evidence type="ECO:0000313" key="3">
    <source>
        <dbReference type="Proteomes" id="UP001519460"/>
    </source>
</evidence>
<protein>
    <submittedName>
        <fullName evidence="2">Uncharacterized protein</fullName>
    </submittedName>
</protein>
<proteinExistence type="predicted"/>
<keyword evidence="1" id="KW-0472">Membrane</keyword>
<dbReference type="EMBL" id="JACVVK020000164">
    <property type="protein sequence ID" value="KAK7487454.1"/>
    <property type="molecule type" value="Genomic_DNA"/>
</dbReference>
<evidence type="ECO:0000313" key="2">
    <source>
        <dbReference type="EMBL" id="KAK7487454.1"/>
    </source>
</evidence>
<gene>
    <name evidence="2" type="ORF">BaRGS_00021295</name>
</gene>
<accession>A0ABD0KJX6</accession>
<sequence>MSLYTHNRYVLFNTGHTQTTQRLRRDTKRRMRQHRNALKLALCALLCVARSFVTGYRWRCFVHKALVDWINADCDKRTYVTKGVLSRRPYSTVAAGLDKLARPQIP</sequence>
<dbReference type="AlphaFoldDB" id="A0ABD0KJX6"/>
<keyword evidence="1" id="KW-1133">Transmembrane helix</keyword>
<reference evidence="2 3" key="1">
    <citation type="journal article" date="2023" name="Sci. Data">
        <title>Genome assembly of the Korean intertidal mud-creeper Batillaria attramentaria.</title>
        <authorList>
            <person name="Patra A.K."/>
            <person name="Ho P.T."/>
            <person name="Jun S."/>
            <person name="Lee S.J."/>
            <person name="Kim Y."/>
            <person name="Won Y.J."/>
        </authorList>
    </citation>
    <scope>NUCLEOTIDE SEQUENCE [LARGE SCALE GENOMIC DNA]</scope>
    <source>
        <strain evidence="2">Wonlab-2016</strain>
    </source>
</reference>
<name>A0ABD0KJX6_9CAEN</name>
<organism evidence="2 3">
    <name type="scientific">Batillaria attramentaria</name>
    <dbReference type="NCBI Taxonomy" id="370345"/>
    <lineage>
        <taxon>Eukaryota</taxon>
        <taxon>Metazoa</taxon>
        <taxon>Spiralia</taxon>
        <taxon>Lophotrochozoa</taxon>
        <taxon>Mollusca</taxon>
        <taxon>Gastropoda</taxon>
        <taxon>Caenogastropoda</taxon>
        <taxon>Sorbeoconcha</taxon>
        <taxon>Cerithioidea</taxon>
        <taxon>Batillariidae</taxon>
        <taxon>Batillaria</taxon>
    </lineage>
</organism>
<feature type="transmembrane region" description="Helical" evidence="1">
    <location>
        <begin position="37"/>
        <end position="58"/>
    </location>
</feature>
<comment type="caution">
    <text evidence="2">The sequence shown here is derived from an EMBL/GenBank/DDBJ whole genome shotgun (WGS) entry which is preliminary data.</text>
</comment>
<keyword evidence="1" id="KW-0812">Transmembrane</keyword>
<keyword evidence="3" id="KW-1185">Reference proteome</keyword>
<dbReference type="Proteomes" id="UP001519460">
    <property type="component" value="Unassembled WGS sequence"/>
</dbReference>
<evidence type="ECO:0000256" key="1">
    <source>
        <dbReference type="SAM" id="Phobius"/>
    </source>
</evidence>